<protein>
    <submittedName>
        <fullName evidence="1">Uncharacterized protein</fullName>
    </submittedName>
</protein>
<organism evidence="1 2">
    <name type="scientific">Haloferax sp. Atlit-48N</name>
    <dbReference type="NCBI Taxonomy" id="2077198"/>
    <lineage>
        <taxon>Archaea</taxon>
        <taxon>Methanobacteriati</taxon>
        <taxon>Methanobacteriota</taxon>
        <taxon>Stenosarchaea group</taxon>
        <taxon>Halobacteria</taxon>
        <taxon>Halobacteriales</taxon>
        <taxon>Haloferacaceae</taxon>
        <taxon>Haloferax</taxon>
    </lineage>
</organism>
<accession>A0ACD5HW52</accession>
<proteinExistence type="predicted"/>
<evidence type="ECO:0000313" key="2">
    <source>
        <dbReference type="Proteomes" id="UP000257089"/>
    </source>
</evidence>
<name>A0ACD5HW52_9EURY</name>
<dbReference type="Proteomes" id="UP000257089">
    <property type="component" value="Chromosome"/>
</dbReference>
<sequence length="84" mass="8943">MSGESERAGGDDEKRGGDTEEREAEIEWGEGDPRVLFVMNLVLSTVFAAVVVYGLSYLDLAAFSVVNVASAALVLTAVTYLVTN</sequence>
<reference evidence="1" key="1">
    <citation type="submission" date="2023-10" db="EMBL/GenBank/DDBJ databases">
        <title>A new archaeal virus that suppresses the transcription of host immunity genes.</title>
        <authorList>
            <person name="Turgeman-Grott I."/>
            <person name="Golan N."/>
            <person name="Neri U."/>
            <person name="Naki D."/>
            <person name="Altman N."/>
            <person name="Eizenshtein K."/>
            <person name="Choudhary D."/>
            <person name="Levi R."/>
            <person name="Himani H."/>
            <person name="Reshef L."/>
            <person name="Papke T.R."/>
            <person name="Gophna U."/>
        </authorList>
    </citation>
    <scope>NUCLEOTIDE SEQUENCE</scope>
    <source>
        <strain evidence="1">Atlit-48N</strain>
    </source>
</reference>
<evidence type="ECO:0000313" key="1">
    <source>
        <dbReference type="EMBL" id="XRJ19709.1"/>
    </source>
</evidence>
<dbReference type="EMBL" id="CP137689">
    <property type="protein sequence ID" value="XRJ19709.1"/>
    <property type="molecule type" value="Genomic_DNA"/>
</dbReference>
<gene>
    <name evidence="1" type="ORF">DEQ67_014665</name>
</gene>